<feature type="domain" description="Carboxylesterase type B" evidence="6">
    <location>
        <begin position="21"/>
        <end position="538"/>
    </location>
</feature>
<dbReference type="SUPFAM" id="SSF53474">
    <property type="entry name" value="alpha/beta-Hydrolases"/>
    <property type="match status" value="1"/>
</dbReference>
<name>A0A1B6CZ18_9HEMI</name>
<dbReference type="InterPro" id="IPR002018">
    <property type="entry name" value="CarbesteraseB"/>
</dbReference>
<dbReference type="InterPro" id="IPR029058">
    <property type="entry name" value="AB_hydrolase_fold"/>
</dbReference>
<proteinExistence type="inferred from homology"/>
<keyword evidence="3 5" id="KW-0378">Hydrolase</keyword>
<dbReference type="GO" id="GO:0052689">
    <property type="term" value="F:carboxylic ester hydrolase activity"/>
    <property type="evidence" value="ECO:0007669"/>
    <property type="project" value="UniProtKB-KW"/>
</dbReference>
<dbReference type="InterPro" id="IPR019826">
    <property type="entry name" value="Carboxylesterase_B_AS"/>
</dbReference>
<dbReference type="PROSITE" id="PS00941">
    <property type="entry name" value="CARBOXYLESTERASE_B_2"/>
    <property type="match status" value="1"/>
</dbReference>
<protein>
    <recommendedName>
        <fullName evidence="5">Carboxylic ester hydrolase</fullName>
        <ecNumber evidence="5">3.1.1.-</ecNumber>
    </recommendedName>
</protein>
<gene>
    <name evidence="7" type="ORF">g.29601</name>
</gene>
<dbReference type="PANTHER" id="PTHR11559">
    <property type="entry name" value="CARBOXYLESTERASE"/>
    <property type="match status" value="1"/>
</dbReference>
<dbReference type="PROSITE" id="PS00122">
    <property type="entry name" value="CARBOXYLESTERASE_B_1"/>
    <property type="match status" value="1"/>
</dbReference>
<evidence type="ECO:0000256" key="3">
    <source>
        <dbReference type="ARBA" id="ARBA00022801"/>
    </source>
</evidence>
<evidence type="ECO:0000313" key="7">
    <source>
        <dbReference type="EMBL" id="JAS18720.1"/>
    </source>
</evidence>
<evidence type="ECO:0000256" key="5">
    <source>
        <dbReference type="RuleBase" id="RU361235"/>
    </source>
</evidence>
<dbReference type="AlphaFoldDB" id="A0A1B6CZ18"/>
<evidence type="ECO:0000259" key="6">
    <source>
        <dbReference type="Pfam" id="PF00135"/>
    </source>
</evidence>
<comment type="similarity">
    <text evidence="1 5">Belongs to the type-B carboxylesterase/lipase family.</text>
</comment>
<accession>A0A1B6CZ18</accession>
<dbReference type="Pfam" id="PF00135">
    <property type="entry name" value="COesterase"/>
    <property type="match status" value="1"/>
</dbReference>
<feature type="chain" id="PRO_5008447150" description="Carboxylic ester hydrolase" evidence="5">
    <location>
        <begin position="18"/>
        <end position="551"/>
    </location>
</feature>
<evidence type="ECO:0000256" key="2">
    <source>
        <dbReference type="ARBA" id="ARBA00022487"/>
    </source>
</evidence>
<dbReference type="InterPro" id="IPR019819">
    <property type="entry name" value="Carboxylesterase_B_CS"/>
</dbReference>
<evidence type="ECO:0000256" key="1">
    <source>
        <dbReference type="ARBA" id="ARBA00005964"/>
    </source>
</evidence>
<reference evidence="7" key="1">
    <citation type="submission" date="2015-12" db="EMBL/GenBank/DDBJ databases">
        <title>De novo transcriptome assembly of four potential Pierce s Disease insect vectors from Arizona vineyards.</title>
        <authorList>
            <person name="Tassone E.E."/>
        </authorList>
    </citation>
    <scope>NUCLEOTIDE SEQUENCE</scope>
</reference>
<dbReference type="EC" id="3.1.1.-" evidence="5"/>
<feature type="signal peptide" evidence="5">
    <location>
        <begin position="1"/>
        <end position="17"/>
    </location>
</feature>
<dbReference type="EMBL" id="GEDC01018578">
    <property type="protein sequence ID" value="JAS18720.1"/>
    <property type="molecule type" value="Transcribed_RNA"/>
</dbReference>
<sequence length="551" mass="62267">MDYLWWLCIIYVTRTLATNLPRVVIDQGELEGKYLTTRGGRSIATFLGIPYALAPLKELRFKNPQPPLSWEGVRQAKRDGSKCVQQDVLDYKHKNRTAGNEDCLFINVFTPTLDSTAKLAVIVFIHGGGFYEGSSSSLVYGPEFLLDKDVVLVSMNYRLGVLGFMSTEDNELPGNLGLKDQTASLQWVQSNIHFFGGDKNSVTIMGHSAGSVSVHLHMMSPLSKGLFHGAISMSGVGLCPWAIHPPGNYLKLTQRVAADFGCPTGNTKDMVECLRYADAYNLTTVLARYEIFDLDPALLFPPIVEANTTDAFLVQDPWSVKTTIPWIIGFVSEEGSLRAASLLRNEGVTERLHQLDTEYKVLLPMSIMVEMTARNPVYIAEKVRRFYFGNEKIDINHSQEIINMYSDSWFDYASAESVLRHAGDVFHYYFSYKGKFSVGFQFGDNTKVLGVVHGDILIYLFPLEGLFVKRFDTEEDLLLSLQLVEWWTNFAYYRDPTPEGNPPIKWNAVTTADREYMSINNSGLVMDKNAVKERYDFWKALPYRDKPVPEM</sequence>
<keyword evidence="4" id="KW-0325">Glycoprotein</keyword>
<dbReference type="InterPro" id="IPR050309">
    <property type="entry name" value="Type-B_Carboxylest/Lipase"/>
</dbReference>
<organism evidence="7">
    <name type="scientific">Clastoptera arizonana</name>
    <name type="common">Arizona spittle bug</name>
    <dbReference type="NCBI Taxonomy" id="38151"/>
    <lineage>
        <taxon>Eukaryota</taxon>
        <taxon>Metazoa</taxon>
        <taxon>Ecdysozoa</taxon>
        <taxon>Arthropoda</taxon>
        <taxon>Hexapoda</taxon>
        <taxon>Insecta</taxon>
        <taxon>Pterygota</taxon>
        <taxon>Neoptera</taxon>
        <taxon>Paraneoptera</taxon>
        <taxon>Hemiptera</taxon>
        <taxon>Auchenorrhyncha</taxon>
        <taxon>Cercopoidea</taxon>
        <taxon>Clastopteridae</taxon>
        <taxon>Clastoptera</taxon>
    </lineage>
</organism>
<evidence type="ECO:0000256" key="4">
    <source>
        <dbReference type="ARBA" id="ARBA00023180"/>
    </source>
</evidence>
<keyword evidence="5" id="KW-0732">Signal</keyword>
<keyword evidence="2" id="KW-0719">Serine esterase</keyword>
<dbReference type="Gene3D" id="3.40.50.1820">
    <property type="entry name" value="alpha/beta hydrolase"/>
    <property type="match status" value="1"/>
</dbReference>